<accession>A0A2T8HLK3</accession>
<dbReference type="Proteomes" id="UP000245627">
    <property type="component" value="Unassembled WGS sequence"/>
</dbReference>
<organism evidence="1 2">
    <name type="scientific">Sphingobacterium corticibacter</name>
    <dbReference type="NCBI Taxonomy" id="2171749"/>
    <lineage>
        <taxon>Bacteria</taxon>
        <taxon>Pseudomonadati</taxon>
        <taxon>Bacteroidota</taxon>
        <taxon>Sphingobacteriia</taxon>
        <taxon>Sphingobacteriales</taxon>
        <taxon>Sphingobacteriaceae</taxon>
        <taxon>Sphingobacterium</taxon>
    </lineage>
</organism>
<evidence type="ECO:0000313" key="2">
    <source>
        <dbReference type="Proteomes" id="UP000245627"/>
    </source>
</evidence>
<dbReference type="AlphaFoldDB" id="A0A2T8HLK3"/>
<comment type="caution">
    <text evidence="1">The sequence shown here is derived from an EMBL/GenBank/DDBJ whole genome shotgun (WGS) entry which is preliminary data.</text>
</comment>
<dbReference type="EMBL" id="QDKG01000001">
    <property type="protein sequence ID" value="PVH26334.1"/>
    <property type="molecule type" value="Genomic_DNA"/>
</dbReference>
<gene>
    <name evidence="1" type="ORF">DC487_01520</name>
</gene>
<reference evidence="1 2" key="1">
    <citation type="submission" date="2018-04" db="EMBL/GenBank/DDBJ databases">
        <title>Sphingobacterium cortibacter sp. nov.</title>
        <authorList>
            <person name="Li Y."/>
        </authorList>
    </citation>
    <scope>NUCLEOTIDE SEQUENCE [LARGE SCALE GENOMIC DNA]</scope>
    <source>
        <strain evidence="1 2">2c-3</strain>
    </source>
</reference>
<proteinExistence type="predicted"/>
<evidence type="ECO:0000313" key="1">
    <source>
        <dbReference type="EMBL" id="PVH26334.1"/>
    </source>
</evidence>
<protein>
    <submittedName>
        <fullName evidence="1">Uncharacterized protein</fullName>
    </submittedName>
</protein>
<sequence length="90" mass="10388">MFIRRGGCGIKSTTNHDNSLICLFGNMGLVLRKCGGQVMFLSRINNVFLKKLMAHFCALIRVKCFVYRRLTDVHSLKKMTIRNEVSIFFK</sequence>
<name>A0A2T8HLK3_9SPHI</name>
<keyword evidence="2" id="KW-1185">Reference proteome</keyword>